<dbReference type="InterPro" id="IPR036291">
    <property type="entry name" value="NAD(P)-bd_dom_sf"/>
</dbReference>
<feature type="domain" description="Gfo/Idh/MocA-like oxidoreductase N-terminal" evidence="1">
    <location>
        <begin position="1"/>
        <end position="118"/>
    </location>
</feature>
<gene>
    <name evidence="3" type="ORF">HMPREF9625_01953</name>
</gene>
<dbReference type="SUPFAM" id="SSF55347">
    <property type="entry name" value="Glyceraldehyde-3-phosphate dehydrogenase-like, C-terminal domain"/>
    <property type="match status" value="1"/>
</dbReference>
<evidence type="ECO:0000313" key="3">
    <source>
        <dbReference type="EMBL" id="EHL13888.1"/>
    </source>
</evidence>
<dbReference type="InterPro" id="IPR051450">
    <property type="entry name" value="Gfo/Idh/MocA_Oxidoreductases"/>
</dbReference>
<dbReference type="InterPro" id="IPR000683">
    <property type="entry name" value="Gfo/Idh/MocA-like_OxRdtase_N"/>
</dbReference>
<organism evidence="3 4">
    <name type="scientific">Oribacterium parvum ACB1</name>
    <dbReference type="NCBI Taxonomy" id="796943"/>
    <lineage>
        <taxon>Bacteria</taxon>
        <taxon>Bacillati</taxon>
        <taxon>Bacillota</taxon>
        <taxon>Clostridia</taxon>
        <taxon>Lachnospirales</taxon>
        <taxon>Lachnospiraceae</taxon>
        <taxon>Oribacterium</taxon>
    </lineage>
</organism>
<dbReference type="Gene3D" id="3.40.50.720">
    <property type="entry name" value="NAD(P)-binding Rossmann-like Domain"/>
    <property type="match status" value="1"/>
</dbReference>
<dbReference type="Pfam" id="PF01408">
    <property type="entry name" value="GFO_IDH_MocA"/>
    <property type="match status" value="1"/>
</dbReference>
<proteinExistence type="predicted"/>
<reference evidence="3" key="1">
    <citation type="submission" date="2011-08" db="EMBL/GenBank/DDBJ databases">
        <authorList>
            <consortium name="The Broad Institute Genome Sequencing Platform"/>
            <person name="Earl A."/>
            <person name="Ward D."/>
            <person name="Feldgarden M."/>
            <person name="Gevers D."/>
            <person name="Sizova M."/>
            <person name="Hazen A."/>
            <person name="Epstein S."/>
            <person name="Young S.K."/>
            <person name="Zeng Q."/>
            <person name="Gargeya S."/>
            <person name="Fitzgerald M."/>
            <person name="Haas B."/>
            <person name="Abouelleil A."/>
            <person name="Alvarado L."/>
            <person name="Arachchi H.M."/>
            <person name="Berlin A."/>
            <person name="Brown A."/>
            <person name="Chapman S.B."/>
            <person name="Chen Z."/>
            <person name="Dunbar C."/>
            <person name="Freedman E."/>
            <person name="Gearin G."/>
            <person name="Gellesch M."/>
            <person name="Goldberg J."/>
            <person name="Griggs A."/>
            <person name="Gujja S."/>
            <person name="Heiman D."/>
            <person name="Howarth C."/>
            <person name="Larson L."/>
            <person name="Lui A."/>
            <person name="MacDonald P.J.P."/>
            <person name="Montmayeur A."/>
            <person name="Murphy C."/>
            <person name="Neiman D."/>
            <person name="Pearson M."/>
            <person name="Priest M."/>
            <person name="Roberts A."/>
            <person name="Saif S."/>
            <person name="Shea T."/>
            <person name="Shenoy N."/>
            <person name="Sisk P."/>
            <person name="Stolte C."/>
            <person name="Sykes S."/>
            <person name="Wortman J."/>
            <person name="Nusbaum C."/>
            <person name="Birren B."/>
        </authorList>
    </citation>
    <scope>NUCLEOTIDE SEQUENCE</scope>
    <source>
        <strain evidence="3">ACB1</strain>
    </source>
</reference>
<evidence type="ECO:0000259" key="1">
    <source>
        <dbReference type="Pfam" id="PF01408"/>
    </source>
</evidence>
<dbReference type="AlphaFoldDB" id="G9WKP6"/>
<reference evidence="3" key="2">
    <citation type="submission" date="2013-03" db="EMBL/GenBank/DDBJ databases">
        <title>The Genome Sequence of Oribacterium sp. ACB1.</title>
        <authorList>
            <consortium name="The Broad Institute Genomics Platform"/>
            <consortium name="The Broad Institute Genome Sequencing Center for Infectious Disease"/>
            <person name="Earl A."/>
            <person name="Ward D."/>
            <person name="Feldgarden M."/>
            <person name="Gevers D."/>
            <person name="Sizova M."/>
            <person name="Hazen A."/>
            <person name="Epstein S."/>
            <person name="Walker B."/>
            <person name="Young S."/>
            <person name="Zeng Q."/>
            <person name="Gargeya S."/>
            <person name="Fitzgerald M."/>
            <person name="Haas B."/>
            <person name="Abouelleil A."/>
            <person name="Allen A.W."/>
            <person name="Alvarado L."/>
            <person name="Arachchi H.M."/>
            <person name="Berlin A.M."/>
            <person name="Chapman S.B."/>
            <person name="Gainer-Dewar J."/>
            <person name="Goldberg J."/>
            <person name="Griggs A."/>
            <person name="Gujja S."/>
            <person name="Hansen M."/>
            <person name="Howarth C."/>
            <person name="Imamovic A."/>
            <person name="Ireland A."/>
            <person name="Larimer J."/>
            <person name="McCowan C."/>
            <person name="Murphy C."/>
            <person name="Pearson M."/>
            <person name="Poon T.W."/>
            <person name="Priest M."/>
            <person name="Roberts A."/>
            <person name="Saif S."/>
            <person name="Shea T."/>
            <person name="Sisk P."/>
            <person name="Sykes S."/>
            <person name="Wortman J."/>
            <person name="Nusbaum C."/>
            <person name="Birren B."/>
        </authorList>
    </citation>
    <scope>NUCLEOTIDE SEQUENCE [LARGE SCALE GENOMIC DNA]</scope>
    <source>
        <strain evidence="3">ACB1</strain>
    </source>
</reference>
<accession>G9WKP6</accession>
<dbReference type="STRING" id="796943.HMPREF9625_01953"/>
<dbReference type="InterPro" id="IPR055170">
    <property type="entry name" value="GFO_IDH_MocA-like_dom"/>
</dbReference>
<dbReference type="Gene3D" id="3.30.360.10">
    <property type="entry name" value="Dihydrodipicolinate Reductase, domain 2"/>
    <property type="match status" value="1"/>
</dbReference>
<dbReference type="PANTHER" id="PTHR43377">
    <property type="entry name" value="BILIVERDIN REDUCTASE A"/>
    <property type="match status" value="1"/>
</dbReference>
<dbReference type="Pfam" id="PF22725">
    <property type="entry name" value="GFO_IDH_MocA_C3"/>
    <property type="match status" value="1"/>
</dbReference>
<dbReference type="RefSeq" id="WP_009535777.1">
    <property type="nucleotide sequence ID" value="NZ_KE148312.1"/>
</dbReference>
<dbReference type="SUPFAM" id="SSF51735">
    <property type="entry name" value="NAD(P)-binding Rossmann-fold domains"/>
    <property type="match status" value="1"/>
</dbReference>
<dbReference type="PANTHER" id="PTHR43377:SF1">
    <property type="entry name" value="BILIVERDIN REDUCTASE A"/>
    <property type="match status" value="1"/>
</dbReference>
<sequence>MRIGFIGVGGMGYTHLLCLQEIASKEDIFVSAIADKRKERQEMAEKIFPDAQIYTDGIELLEKENLDTVFIIAPSYEHFSLMKKAMEKKLSIFCEKPVCLSLKDCDALVAMEKDYTKPICIGQVVRHMPEYRFLKSCIESGKYGKLLDLSFERLSGDVGWGYEDWFHDEKKSGSVILDLHIHDLDFMRFVLGEPLKAEVIHFTKFESGMVNHVLTKAKYSDLEVLSEASWYHSDSYPFQANYRADFEKATIQYNSAIDKEHIFLCADGKQEKVRTAGDEIEIQSEINIKSLGAYLIEDRKFISYLLGKDEEKPVSLQDAIESVRLGVELWEQTKQS</sequence>
<feature type="domain" description="GFO/IDH/MocA-like oxidoreductase" evidence="2">
    <location>
        <begin position="131"/>
        <end position="251"/>
    </location>
</feature>
<protein>
    <submittedName>
        <fullName evidence="3">Uncharacterized protein</fullName>
    </submittedName>
</protein>
<dbReference type="HOGENOM" id="CLU_023194_1_2_9"/>
<dbReference type="PATRIC" id="fig|796943.3.peg.307"/>
<comment type="caution">
    <text evidence="3">The sequence shown here is derived from an EMBL/GenBank/DDBJ whole genome shotgun (WGS) entry which is preliminary data.</text>
</comment>
<dbReference type="Proteomes" id="UP000018461">
    <property type="component" value="Unassembled WGS sequence"/>
</dbReference>
<dbReference type="GO" id="GO:0000166">
    <property type="term" value="F:nucleotide binding"/>
    <property type="evidence" value="ECO:0007669"/>
    <property type="project" value="InterPro"/>
</dbReference>
<keyword evidence="4" id="KW-1185">Reference proteome</keyword>
<name>G9WKP6_9FIRM</name>
<evidence type="ECO:0000313" key="4">
    <source>
        <dbReference type="Proteomes" id="UP000018461"/>
    </source>
</evidence>
<dbReference type="EMBL" id="AFZC02000002">
    <property type="protein sequence ID" value="EHL13888.1"/>
    <property type="molecule type" value="Genomic_DNA"/>
</dbReference>
<evidence type="ECO:0000259" key="2">
    <source>
        <dbReference type="Pfam" id="PF22725"/>
    </source>
</evidence>